<dbReference type="AlphaFoldDB" id="A0A0S4PY26"/>
<accession>A0A0S4PY26</accession>
<evidence type="ECO:0000313" key="1">
    <source>
        <dbReference type="EMBL" id="CUU40631.1"/>
    </source>
</evidence>
<gene>
    <name evidence="1" type="ORF">BN2458_PEG1748</name>
</gene>
<name>A0A0S4PY26_9HELI</name>
<reference evidence="2" key="1">
    <citation type="submission" date="2015-11" db="EMBL/GenBank/DDBJ databases">
        <authorList>
            <person name="Anvar S.Y."/>
        </authorList>
    </citation>
    <scope>NUCLEOTIDE SEQUENCE [LARGE SCALE GENOMIC DNA]</scope>
</reference>
<dbReference type="GeneID" id="78151897"/>
<dbReference type="RefSeq" id="WP_064504567.1">
    <property type="nucleotide sequence ID" value="NZ_CAJTQN010000014.1"/>
</dbReference>
<organism evidence="1 2">
    <name type="scientific">Helicobacter typhlonius</name>
    <dbReference type="NCBI Taxonomy" id="76936"/>
    <lineage>
        <taxon>Bacteria</taxon>
        <taxon>Pseudomonadati</taxon>
        <taxon>Campylobacterota</taxon>
        <taxon>Epsilonproteobacteria</taxon>
        <taxon>Campylobacterales</taxon>
        <taxon>Helicobacteraceae</taxon>
        <taxon>Helicobacter</taxon>
    </lineage>
</organism>
<dbReference type="KEGG" id="hty:BN2458_PEG1748"/>
<sequence>MTTPITKKAIFGTRFELDEEKILREDIYDLQDMYAKIEEFAIKRAGLTKVSKNHYEFRGEKNAQAHLGILVFNCLLHCDWFTKNVKNWEWLGDSNDENYVGDMIEFFKRDPENEIWQNR</sequence>
<protein>
    <submittedName>
        <fullName evidence="1">Uncharacterized protein</fullName>
    </submittedName>
</protein>
<dbReference type="EMBL" id="LN907858">
    <property type="protein sequence ID" value="CUU40631.1"/>
    <property type="molecule type" value="Genomic_DNA"/>
</dbReference>
<dbReference type="Proteomes" id="UP000064525">
    <property type="component" value="Chromosome I"/>
</dbReference>
<evidence type="ECO:0000313" key="2">
    <source>
        <dbReference type="Proteomes" id="UP000064525"/>
    </source>
</evidence>
<dbReference type="PATRIC" id="fig|76936.10.peg.1708"/>
<proteinExistence type="predicted"/>